<feature type="non-terminal residue" evidence="2">
    <location>
        <position position="111"/>
    </location>
</feature>
<accession>A0AAV5VTM1</accession>
<dbReference type="PANTHER" id="PTHR46178">
    <property type="entry name" value="SEVEN TM RECEPTOR"/>
    <property type="match status" value="1"/>
</dbReference>
<evidence type="ECO:0000313" key="3">
    <source>
        <dbReference type="Proteomes" id="UP001432322"/>
    </source>
</evidence>
<gene>
    <name evidence="2" type="ORF">PFISCL1PPCAC_14108</name>
</gene>
<dbReference type="EMBL" id="BTSY01000004">
    <property type="protein sequence ID" value="GMT22811.1"/>
    <property type="molecule type" value="Genomic_DNA"/>
</dbReference>
<name>A0AAV5VTM1_9BILA</name>
<feature type="transmembrane region" description="Helical" evidence="1">
    <location>
        <begin position="36"/>
        <end position="59"/>
    </location>
</feature>
<sequence>MYAILSYFYFVLAVMLNTIVFILVRKADKLDSFRYVFFTYCATDVFFALAHAISLAYWAHLPHVILFFPTGPLAEVPRLIPIAFQLQSVAYVFVICLVCSTFLNRYRLMSR</sequence>
<dbReference type="Proteomes" id="UP001432322">
    <property type="component" value="Unassembled WGS sequence"/>
</dbReference>
<comment type="caution">
    <text evidence="2">The sequence shown here is derived from an EMBL/GenBank/DDBJ whole genome shotgun (WGS) entry which is preliminary data.</text>
</comment>
<organism evidence="2 3">
    <name type="scientific">Pristionchus fissidentatus</name>
    <dbReference type="NCBI Taxonomy" id="1538716"/>
    <lineage>
        <taxon>Eukaryota</taxon>
        <taxon>Metazoa</taxon>
        <taxon>Ecdysozoa</taxon>
        <taxon>Nematoda</taxon>
        <taxon>Chromadorea</taxon>
        <taxon>Rhabditida</taxon>
        <taxon>Rhabditina</taxon>
        <taxon>Diplogasteromorpha</taxon>
        <taxon>Diplogasteroidea</taxon>
        <taxon>Neodiplogasteridae</taxon>
        <taxon>Pristionchus</taxon>
    </lineage>
</organism>
<dbReference type="PANTHER" id="PTHR46178:SF9">
    <property type="entry name" value="SEVEN TM RECEPTOR"/>
    <property type="match status" value="1"/>
</dbReference>
<proteinExistence type="predicted"/>
<keyword evidence="1" id="KW-0812">Transmembrane</keyword>
<feature type="transmembrane region" description="Helical" evidence="1">
    <location>
        <begin position="79"/>
        <end position="103"/>
    </location>
</feature>
<reference evidence="2" key="1">
    <citation type="submission" date="2023-10" db="EMBL/GenBank/DDBJ databases">
        <title>Genome assembly of Pristionchus species.</title>
        <authorList>
            <person name="Yoshida K."/>
            <person name="Sommer R.J."/>
        </authorList>
    </citation>
    <scope>NUCLEOTIDE SEQUENCE</scope>
    <source>
        <strain evidence="2">RS5133</strain>
    </source>
</reference>
<keyword evidence="1" id="KW-0472">Membrane</keyword>
<evidence type="ECO:0008006" key="4">
    <source>
        <dbReference type="Google" id="ProtNLM"/>
    </source>
</evidence>
<evidence type="ECO:0000256" key="1">
    <source>
        <dbReference type="SAM" id="Phobius"/>
    </source>
</evidence>
<protein>
    <recommendedName>
        <fullName evidence="4">G protein-coupled receptor</fullName>
    </recommendedName>
</protein>
<keyword evidence="3" id="KW-1185">Reference proteome</keyword>
<feature type="transmembrane region" description="Helical" evidence="1">
    <location>
        <begin position="6"/>
        <end position="24"/>
    </location>
</feature>
<dbReference type="AlphaFoldDB" id="A0AAV5VTM1"/>
<keyword evidence="1" id="KW-1133">Transmembrane helix</keyword>
<evidence type="ECO:0000313" key="2">
    <source>
        <dbReference type="EMBL" id="GMT22811.1"/>
    </source>
</evidence>